<comment type="caution">
    <text evidence="1">The sequence shown here is derived from an EMBL/GenBank/DDBJ whole genome shotgun (WGS) entry which is preliminary data.</text>
</comment>
<proteinExistence type="predicted"/>
<gene>
    <name evidence="1" type="ORF">NC653_018121</name>
</gene>
<protein>
    <submittedName>
        <fullName evidence="1">Uncharacterized protein</fullName>
    </submittedName>
</protein>
<evidence type="ECO:0000313" key="1">
    <source>
        <dbReference type="EMBL" id="KAJ6995553.1"/>
    </source>
</evidence>
<evidence type="ECO:0000313" key="2">
    <source>
        <dbReference type="Proteomes" id="UP001164929"/>
    </source>
</evidence>
<reference evidence="1" key="1">
    <citation type="journal article" date="2023" name="Mol. Ecol. Resour.">
        <title>Chromosome-level genome assembly of a triploid poplar Populus alba 'Berolinensis'.</title>
        <authorList>
            <person name="Chen S."/>
            <person name="Yu Y."/>
            <person name="Wang X."/>
            <person name="Wang S."/>
            <person name="Zhang T."/>
            <person name="Zhou Y."/>
            <person name="He R."/>
            <person name="Meng N."/>
            <person name="Wang Y."/>
            <person name="Liu W."/>
            <person name="Liu Z."/>
            <person name="Liu J."/>
            <person name="Guo Q."/>
            <person name="Huang H."/>
            <person name="Sederoff R.R."/>
            <person name="Wang G."/>
            <person name="Qu G."/>
            <person name="Chen S."/>
        </authorList>
    </citation>
    <scope>NUCLEOTIDE SEQUENCE</scope>
    <source>
        <strain evidence="1">SC-2020</strain>
    </source>
</reference>
<name>A0AAD6W1D1_9ROSI</name>
<organism evidence="1 2">
    <name type="scientific">Populus alba x Populus x berolinensis</name>
    <dbReference type="NCBI Taxonomy" id="444605"/>
    <lineage>
        <taxon>Eukaryota</taxon>
        <taxon>Viridiplantae</taxon>
        <taxon>Streptophyta</taxon>
        <taxon>Embryophyta</taxon>
        <taxon>Tracheophyta</taxon>
        <taxon>Spermatophyta</taxon>
        <taxon>Magnoliopsida</taxon>
        <taxon>eudicotyledons</taxon>
        <taxon>Gunneridae</taxon>
        <taxon>Pentapetalae</taxon>
        <taxon>rosids</taxon>
        <taxon>fabids</taxon>
        <taxon>Malpighiales</taxon>
        <taxon>Salicaceae</taxon>
        <taxon>Saliceae</taxon>
        <taxon>Populus</taxon>
    </lineage>
</organism>
<dbReference type="AlphaFoldDB" id="A0AAD6W1D1"/>
<keyword evidence="2" id="KW-1185">Reference proteome</keyword>
<accession>A0AAD6W1D1</accession>
<dbReference type="EMBL" id="JAQIZT010000006">
    <property type="protein sequence ID" value="KAJ6995553.1"/>
    <property type="molecule type" value="Genomic_DNA"/>
</dbReference>
<dbReference type="Proteomes" id="UP001164929">
    <property type="component" value="Chromosome 6"/>
</dbReference>
<sequence length="156" mass="17842">MKQIAHEHIGLVLQYSRTKKLLDEFLPDYVVSFGSPVVLWIRPNNIDQVDSTKDNSLVEVLGDDTPSWTTCPASQSFPLTKILYASPQIADHCWPTVQMQWRDGVSNICLNPLQATERSSPFDNFLNRLAPVVDRKRSKRSTFLPNQVIQRAYQLQ</sequence>